<dbReference type="PROSITE" id="PS50005">
    <property type="entry name" value="TPR"/>
    <property type="match status" value="1"/>
</dbReference>
<dbReference type="SUPFAM" id="SSF48452">
    <property type="entry name" value="TPR-like"/>
    <property type="match status" value="1"/>
</dbReference>
<keyword evidence="1" id="KW-0802">TPR repeat</keyword>
<dbReference type="InterPro" id="IPR011990">
    <property type="entry name" value="TPR-like_helical_dom_sf"/>
</dbReference>
<evidence type="ECO:0000313" key="3">
    <source>
        <dbReference type="EMBL" id="ONH69055.1"/>
    </source>
</evidence>
<dbReference type="InterPro" id="IPR019734">
    <property type="entry name" value="TPR_rpt"/>
</dbReference>
<dbReference type="VEuPathDB" id="FungiDB:BON22_1503"/>
<feature type="region of interest" description="Disordered" evidence="2">
    <location>
        <begin position="94"/>
        <end position="115"/>
    </location>
</feature>
<comment type="caution">
    <text evidence="3">The sequence shown here is derived from an EMBL/GenBank/DDBJ whole genome shotgun (WGS) entry which is preliminary data.</text>
</comment>
<dbReference type="AlphaFoldDB" id="A0A1V2LBP0"/>
<evidence type="ECO:0000256" key="2">
    <source>
        <dbReference type="SAM" id="MobiDB-lite"/>
    </source>
</evidence>
<keyword evidence="4" id="KW-1185">Reference proteome</keyword>
<dbReference type="EMBL" id="MPUK01000002">
    <property type="protein sequence ID" value="ONH69055.1"/>
    <property type="molecule type" value="Genomic_DNA"/>
</dbReference>
<proteinExistence type="predicted"/>
<organism evidence="3 4">
    <name type="scientific">Cyberlindnera fabianii</name>
    <name type="common">Yeast</name>
    <name type="synonym">Hansenula fabianii</name>
    <dbReference type="NCBI Taxonomy" id="36022"/>
    <lineage>
        <taxon>Eukaryota</taxon>
        <taxon>Fungi</taxon>
        <taxon>Dikarya</taxon>
        <taxon>Ascomycota</taxon>
        <taxon>Saccharomycotina</taxon>
        <taxon>Saccharomycetes</taxon>
        <taxon>Phaffomycetales</taxon>
        <taxon>Phaffomycetaceae</taxon>
        <taxon>Cyberlindnera</taxon>
    </lineage>
</organism>
<evidence type="ECO:0000256" key="1">
    <source>
        <dbReference type="PROSITE-ProRule" id="PRU00339"/>
    </source>
</evidence>
<dbReference type="Proteomes" id="UP000189513">
    <property type="component" value="Unassembled WGS sequence"/>
</dbReference>
<reference evidence="4" key="1">
    <citation type="journal article" date="2017" name="Genome Announc.">
        <title>Genome sequences of Cyberlindnera fabianii 65, Pichia kudriavzevii 129, and Saccharomyces cerevisiae 131 isolated from fermented masau fruits in Zimbabwe.</title>
        <authorList>
            <person name="van Rijswijck I.M.H."/>
            <person name="Derks M.F.L."/>
            <person name="Abee T."/>
            <person name="de Ridder D."/>
            <person name="Smid E.J."/>
        </authorList>
    </citation>
    <scope>NUCLEOTIDE SEQUENCE [LARGE SCALE GENOMIC DNA]</scope>
    <source>
        <strain evidence="4">65</strain>
    </source>
</reference>
<dbReference type="STRING" id="36022.A0A1V2LBP0"/>
<dbReference type="SMART" id="SM00028">
    <property type="entry name" value="TPR"/>
    <property type="match status" value="1"/>
</dbReference>
<accession>A0A1V2LBP0</accession>
<protein>
    <submittedName>
        <fullName evidence="3">Clustered mitochondria protein</fullName>
    </submittedName>
</protein>
<sequence>MSQFDQINSDAERLISQSQYEQALAATEQCIAQGGISARTLINRAVALANLGDPQQAIADLHEALRLNPTDDQSKRIDQLIDQLTDHAAQVVKDAPQQDGQTGTRSIGGDGETGSRDLASTLVSGLMSSGMGGGYNQSQQGSKLGMLMKLFGSIV</sequence>
<gene>
    <name evidence="3" type="ORF">BON22_1503</name>
</gene>
<dbReference type="Gene3D" id="1.25.40.10">
    <property type="entry name" value="Tetratricopeptide repeat domain"/>
    <property type="match status" value="1"/>
</dbReference>
<feature type="repeat" description="TPR" evidence="1">
    <location>
        <begin position="38"/>
        <end position="71"/>
    </location>
</feature>
<name>A0A1V2LBP0_CYBFA</name>
<dbReference type="Pfam" id="PF00515">
    <property type="entry name" value="TPR_1"/>
    <property type="match status" value="1"/>
</dbReference>
<evidence type="ECO:0000313" key="4">
    <source>
        <dbReference type="Proteomes" id="UP000189513"/>
    </source>
</evidence>